<keyword evidence="4" id="KW-0336">GPI-anchor</keyword>
<dbReference type="PANTHER" id="PTHR10613">
    <property type="entry name" value="LEUKOCYTE SURFACE ANTIGEN CD47"/>
    <property type="match status" value="1"/>
</dbReference>
<evidence type="ECO:0000256" key="1">
    <source>
        <dbReference type="ARBA" id="ARBA00004589"/>
    </source>
</evidence>
<evidence type="ECO:0000256" key="8">
    <source>
        <dbReference type="ARBA" id="ARBA00023180"/>
    </source>
</evidence>
<evidence type="ECO:0000256" key="3">
    <source>
        <dbReference type="ARBA" id="ARBA00015038"/>
    </source>
</evidence>
<comment type="subcellular location">
    <subcellularLocation>
        <location evidence="1">Membrane</location>
        <topology evidence="1">Lipid-anchor</topology>
        <topology evidence="1">GPI-anchor</topology>
    </subcellularLocation>
</comment>
<dbReference type="InterPro" id="IPR018363">
    <property type="entry name" value="CD59_antigen_CS"/>
</dbReference>
<evidence type="ECO:0000256" key="5">
    <source>
        <dbReference type="ARBA" id="ARBA00022729"/>
    </source>
</evidence>
<evidence type="ECO:0000313" key="16">
    <source>
        <dbReference type="Proteomes" id="UP001177744"/>
    </source>
</evidence>
<dbReference type="Gene3D" id="2.60.40.10">
    <property type="entry name" value="Immunoglobulins"/>
    <property type="match status" value="1"/>
</dbReference>
<feature type="transmembrane region" description="Helical" evidence="13">
    <location>
        <begin position="205"/>
        <end position="224"/>
    </location>
</feature>
<dbReference type="InterPro" id="IPR013270">
    <property type="entry name" value="CD47_Vset"/>
</dbReference>
<organism evidence="15 16">
    <name type="scientific">Cnephaeus nilssonii</name>
    <name type="common">Northern bat</name>
    <name type="synonym">Eptesicus nilssonii</name>
    <dbReference type="NCBI Taxonomy" id="3371016"/>
    <lineage>
        <taxon>Eukaryota</taxon>
        <taxon>Metazoa</taxon>
        <taxon>Chordata</taxon>
        <taxon>Craniata</taxon>
        <taxon>Vertebrata</taxon>
        <taxon>Euteleostomi</taxon>
        <taxon>Mammalia</taxon>
        <taxon>Eutheria</taxon>
        <taxon>Laurasiatheria</taxon>
        <taxon>Chiroptera</taxon>
        <taxon>Yangochiroptera</taxon>
        <taxon>Vespertilionidae</taxon>
        <taxon>Cnephaeus</taxon>
    </lineage>
</organism>
<evidence type="ECO:0000256" key="4">
    <source>
        <dbReference type="ARBA" id="ARBA00022622"/>
    </source>
</evidence>
<keyword evidence="5" id="KW-0732">Signal</keyword>
<feature type="domain" description="UPAR/Ly6" evidence="14">
    <location>
        <begin position="125"/>
        <end position="208"/>
    </location>
</feature>
<proteinExistence type="predicted"/>
<evidence type="ECO:0000256" key="6">
    <source>
        <dbReference type="ARBA" id="ARBA00023136"/>
    </source>
</evidence>
<evidence type="ECO:0000256" key="10">
    <source>
        <dbReference type="ARBA" id="ARBA00029920"/>
    </source>
</evidence>
<dbReference type="CDD" id="cd23554">
    <property type="entry name" value="TFP_LU_ECD_CD59"/>
    <property type="match status" value="1"/>
</dbReference>
<dbReference type="InterPro" id="IPR013783">
    <property type="entry name" value="Ig-like_fold"/>
</dbReference>
<dbReference type="Pfam" id="PF25152">
    <property type="entry name" value="CD59"/>
    <property type="match status" value="1"/>
</dbReference>
<dbReference type="SMART" id="SM00134">
    <property type="entry name" value="LU"/>
    <property type="match status" value="1"/>
</dbReference>
<gene>
    <name evidence="15" type="ORF">QTO34_014415</name>
</gene>
<keyword evidence="6 13" id="KW-0472">Membrane</keyword>
<evidence type="ECO:0000256" key="2">
    <source>
        <dbReference type="ARBA" id="ARBA00011481"/>
    </source>
</evidence>
<keyword evidence="7" id="KW-1015">Disulfide bond</keyword>
<dbReference type="Proteomes" id="UP001177744">
    <property type="component" value="Unassembled WGS sequence"/>
</dbReference>
<dbReference type="InterPro" id="IPR016054">
    <property type="entry name" value="LY6_UPA_recep-like"/>
</dbReference>
<dbReference type="GO" id="GO:0050729">
    <property type="term" value="P:positive regulation of inflammatory response"/>
    <property type="evidence" value="ECO:0007669"/>
    <property type="project" value="InterPro"/>
</dbReference>
<dbReference type="InterPro" id="IPR056949">
    <property type="entry name" value="CD59"/>
</dbReference>
<dbReference type="GO" id="GO:0005886">
    <property type="term" value="C:plasma membrane"/>
    <property type="evidence" value="ECO:0007669"/>
    <property type="project" value="InterPro"/>
</dbReference>
<protein>
    <recommendedName>
        <fullName evidence="3">CD59 glycoprotein</fullName>
    </recommendedName>
    <alternativeName>
        <fullName evidence="11">MAC-inhibitory protein</fullName>
    </alternativeName>
    <alternativeName>
        <fullName evidence="12">Membrane attack complex inhibition factor</fullName>
    </alternativeName>
    <alternativeName>
        <fullName evidence="10">Protectin</fullName>
    </alternativeName>
</protein>
<dbReference type="PANTHER" id="PTHR10613:SF0">
    <property type="entry name" value="LEUKOCYTE SURFACE ANTIGEN CD47"/>
    <property type="match status" value="1"/>
</dbReference>
<dbReference type="InterPro" id="IPR045860">
    <property type="entry name" value="Snake_toxin-like_sf"/>
</dbReference>
<evidence type="ECO:0000256" key="13">
    <source>
        <dbReference type="SAM" id="Phobius"/>
    </source>
</evidence>
<dbReference type="PROSITE" id="PS00983">
    <property type="entry name" value="LY6_UPAR"/>
    <property type="match status" value="1"/>
</dbReference>
<keyword evidence="13" id="KW-0812">Transmembrane</keyword>
<comment type="subunit">
    <text evidence="2">Interacts with T-cell surface antigen CD2.</text>
</comment>
<dbReference type="AlphaFoldDB" id="A0AA40LRV2"/>
<name>A0AA40LRV2_CNENI</name>
<reference evidence="15" key="1">
    <citation type="submission" date="2023-06" db="EMBL/GenBank/DDBJ databases">
        <title>Reference genome for the Northern bat (Eptesicus nilssonii), a most northern bat species.</title>
        <authorList>
            <person name="Laine V.N."/>
            <person name="Pulliainen A.T."/>
            <person name="Lilley T.M."/>
        </authorList>
    </citation>
    <scope>NUCLEOTIDE SEQUENCE</scope>
    <source>
        <strain evidence="15">BLF_Eptnil</strain>
        <tissue evidence="15">Kidney</tissue>
    </source>
</reference>
<dbReference type="GO" id="GO:0022409">
    <property type="term" value="P:positive regulation of cell-cell adhesion"/>
    <property type="evidence" value="ECO:0007669"/>
    <property type="project" value="InterPro"/>
</dbReference>
<accession>A0AA40LRV2</accession>
<dbReference type="SUPFAM" id="SSF57302">
    <property type="entry name" value="Snake toxin-like"/>
    <property type="match status" value="1"/>
</dbReference>
<dbReference type="InterPro" id="IPR006704">
    <property type="entry name" value="CD47"/>
</dbReference>
<evidence type="ECO:0000256" key="12">
    <source>
        <dbReference type="ARBA" id="ARBA00031867"/>
    </source>
</evidence>
<comment type="caution">
    <text evidence="15">The sequence shown here is derived from an EMBL/GenBank/DDBJ whole genome shotgun (WGS) entry which is preliminary data.</text>
</comment>
<dbReference type="GO" id="GO:0050766">
    <property type="term" value="P:positive regulation of phagocytosis"/>
    <property type="evidence" value="ECO:0007669"/>
    <property type="project" value="InterPro"/>
</dbReference>
<evidence type="ECO:0000259" key="14">
    <source>
        <dbReference type="SMART" id="SM00134"/>
    </source>
</evidence>
<evidence type="ECO:0000256" key="11">
    <source>
        <dbReference type="ARBA" id="ARBA00031590"/>
    </source>
</evidence>
<keyword evidence="13" id="KW-1133">Transmembrane helix</keyword>
<dbReference type="GO" id="GO:0070053">
    <property type="term" value="F:thrombospondin receptor activity"/>
    <property type="evidence" value="ECO:0007669"/>
    <property type="project" value="InterPro"/>
</dbReference>
<evidence type="ECO:0000313" key="15">
    <source>
        <dbReference type="EMBL" id="KAK1343861.1"/>
    </source>
</evidence>
<keyword evidence="9" id="KW-0449">Lipoprotein</keyword>
<dbReference type="EMBL" id="JAULJE010000004">
    <property type="protein sequence ID" value="KAK1343861.1"/>
    <property type="molecule type" value="Genomic_DNA"/>
</dbReference>
<evidence type="ECO:0000256" key="7">
    <source>
        <dbReference type="ARBA" id="ARBA00023157"/>
    </source>
</evidence>
<sequence length="225" mass="25237">MEKSSGVIGAGGHCLYLLKVLSNWYQCRVTATVTNSAAKSLKEMFVKWKFRDKYIFNYDGNTNKFKPTSEFSSAYIVPGALLRGNASLMMGKSQAVPGNYTCEVSELTKEGKTTIELKYNVGYSLQCYTCINPVGSCTIIKNCTVNFDACLYVKAETRTYYQCWKFENCNYNYLSNDLGEKTLQYECCQEDLCNKSNKSSSGTSITGTIALLVTLLLTAFWRLLI</sequence>
<dbReference type="GO" id="GO:0098552">
    <property type="term" value="C:side of membrane"/>
    <property type="evidence" value="ECO:0007669"/>
    <property type="project" value="UniProtKB-KW"/>
</dbReference>
<keyword evidence="16" id="KW-1185">Reference proteome</keyword>
<evidence type="ECO:0000256" key="9">
    <source>
        <dbReference type="ARBA" id="ARBA00023288"/>
    </source>
</evidence>
<dbReference type="Pfam" id="PF08204">
    <property type="entry name" value="V-set_CD47"/>
    <property type="match status" value="1"/>
</dbReference>
<dbReference type="Gene3D" id="2.10.60.10">
    <property type="entry name" value="CD59"/>
    <property type="match status" value="1"/>
</dbReference>
<keyword evidence="8" id="KW-0325">Glycoprotein</keyword>
<dbReference type="GO" id="GO:0070062">
    <property type="term" value="C:extracellular exosome"/>
    <property type="evidence" value="ECO:0007669"/>
    <property type="project" value="TreeGrafter"/>
</dbReference>